<feature type="repeat" description="WD" evidence="3">
    <location>
        <begin position="39"/>
        <end position="80"/>
    </location>
</feature>
<gene>
    <name evidence="4" type="ORF">GDO81_012236</name>
</gene>
<dbReference type="InterPro" id="IPR001680">
    <property type="entry name" value="WD40_rpt"/>
</dbReference>
<evidence type="ECO:0000256" key="3">
    <source>
        <dbReference type="PROSITE-ProRule" id="PRU00221"/>
    </source>
</evidence>
<dbReference type="SUPFAM" id="SSF50978">
    <property type="entry name" value="WD40 repeat-like"/>
    <property type="match status" value="1"/>
</dbReference>
<proteinExistence type="predicted"/>
<name>A0AAV7BKD0_ENGPU</name>
<dbReference type="SMART" id="SM00320">
    <property type="entry name" value="WD40"/>
    <property type="match status" value="3"/>
</dbReference>
<evidence type="ECO:0000256" key="1">
    <source>
        <dbReference type="ARBA" id="ARBA00022574"/>
    </source>
</evidence>
<feature type="repeat" description="WD" evidence="3">
    <location>
        <begin position="131"/>
        <end position="162"/>
    </location>
</feature>
<dbReference type="InterPro" id="IPR015943">
    <property type="entry name" value="WD40/YVTN_repeat-like_dom_sf"/>
</dbReference>
<dbReference type="InterPro" id="IPR019775">
    <property type="entry name" value="WD40_repeat_CS"/>
</dbReference>
<dbReference type="Gene3D" id="2.130.10.10">
    <property type="entry name" value="YVTN repeat-like/Quinoprotein amine dehydrogenase"/>
    <property type="match status" value="2"/>
</dbReference>
<protein>
    <submittedName>
        <fullName evidence="4">Uncharacterized protein</fullName>
    </submittedName>
</protein>
<dbReference type="AlphaFoldDB" id="A0AAV7BKD0"/>
<keyword evidence="5" id="KW-1185">Reference proteome</keyword>
<evidence type="ECO:0000256" key="2">
    <source>
        <dbReference type="ARBA" id="ARBA00022737"/>
    </source>
</evidence>
<dbReference type="PANTHER" id="PTHR19879:SF9">
    <property type="entry name" value="TRANSCRIPTION INITIATION FACTOR TFIID SUBUNIT 5"/>
    <property type="match status" value="1"/>
</dbReference>
<keyword evidence="1 3" id="KW-0853">WD repeat</keyword>
<keyword evidence="2" id="KW-0677">Repeat</keyword>
<accession>A0AAV7BKD0</accession>
<dbReference type="PANTHER" id="PTHR19879">
    <property type="entry name" value="TRANSCRIPTION INITIATION FACTOR TFIID"/>
    <property type="match status" value="1"/>
</dbReference>
<sequence>MDRFKDLLAVTVPQYEVPRCHFFSMQLWDLGKKHCKNTLFGHEGYVNHCRFSPDDKYLASCSMDGTLKLWDVASANEYKTIDVAVSFQKNDESQFLLKCCSWSNDCSRIMVTAQNRLYLWDIDSNTKIADFNAHLSWVHCVKFSPEGSSFLTSSDDQTVKVW</sequence>
<dbReference type="EMBL" id="WNYA01000005">
    <property type="protein sequence ID" value="KAG8572976.1"/>
    <property type="molecule type" value="Genomic_DNA"/>
</dbReference>
<reference evidence="4" key="1">
    <citation type="thesis" date="2020" institute="ProQuest LLC" country="789 East Eisenhower Parkway, Ann Arbor, MI, USA">
        <title>Comparative Genomics and Chromosome Evolution.</title>
        <authorList>
            <person name="Mudd A.B."/>
        </authorList>
    </citation>
    <scope>NUCLEOTIDE SEQUENCE</scope>
    <source>
        <strain evidence="4">237g6f4</strain>
        <tissue evidence="4">Blood</tissue>
    </source>
</reference>
<dbReference type="PROSITE" id="PS50082">
    <property type="entry name" value="WD_REPEATS_2"/>
    <property type="match status" value="2"/>
</dbReference>
<dbReference type="PROSITE" id="PS50294">
    <property type="entry name" value="WD_REPEATS_REGION"/>
    <property type="match status" value="2"/>
</dbReference>
<dbReference type="Pfam" id="PF00400">
    <property type="entry name" value="WD40"/>
    <property type="match status" value="2"/>
</dbReference>
<evidence type="ECO:0000313" key="4">
    <source>
        <dbReference type="EMBL" id="KAG8572976.1"/>
    </source>
</evidence>
<organism evidence="4 5">
    <name type="scientific">Engystomops pustulosus</name>
    <name type="common">Tungara frog</name>
    <name type="synonym">Physalaemus pustulosus</name>
    <dbReference type="NCBI Taxonomy" id="76066"/>
    <lineage>
        <taxon>Eukaryota</taxon>
        <taxon>Metazoa</taxon>
        <taxon>Chordata</taxon>
        <taxon>Craniata</taxon>
        <taxon>Vertebrata</taxon>
        <taxon>Euteleostomi</taxon>
        <taxon>Amphibia</taxon>
        <taxon>Batrachia</taxon>
        <taxon>Anura</taxon>
        <taxon>Neobatrachia</taxon>
        <taxon>Hyloidea</taxon>
        <taxon>Leptodactylidae</taxon>
        <taxon>Leiuperinae</taxon>
        <taxon>Engystomops</taxon>
    </lineage>
</organism>
<evidence type="ECO:0000313" key="5">
    <source>
        <dbReference type="Proteomes" id="UP000824782"/>
    </source>
</evidence>
<dbReference type="Proteomes" id="UP000824782">
    <property type="component" value="Unassembled WGS sequence"/>
</dbReference>
<dbReference type="InterPro" id="IPR036322">
    <property type="entry name" value="WD40_repeat_dom_sf"/>
</dbReference>
<comment type="caution">
    <text evidence="4">The sequence shown here is derived from an EMBL/GenBank/DDBJ whole genome shotgun (WGS) entry which is preliminary data.</text>
</comment>
<dbReference type="PROSITE" id="PS00678">
    <property type="entry name" value="WD_REPEATS_1"/>
    <property type="match status" value="1"/>
</dbReference>